<sequence length="385" mass="42520">MPAQPSNNEPPGPVGDATPRPSTSPPPPPPQQPAAAVVVVDDDDDDDHVDDPTLSANNPTVEIQGSIAADSAETDSALGAELASSVASLSSSILQYQLENGRSYHSLSRGKYVLPNDEMENERLDLQHELYVRTCQGILALCPKGQGAQRVLDMGTGTGQWAIDFADLHPDAEVIGVDLSPIQPDFVPPNLVFEIDDLEKEWTWTTRFDFIFARMMLGCFQDLPGMIKVAYDNLEPGGYLELQDMALPALSDDGTLDPDSHLAKWCKACLDAGENLGRPVFPVTEYKNYLAAAGFEDIVEVQKKWPTNTWPREREHKELGAWAYANIAGGLDGLSLAHFTRGLGWTPEETRVFCAEVRKDLKNPKIHAYWPIYFVYGRKPLRPRY</sequence>
<proteinExistence type="inferred from homology"/>
<dbReference type="GeneID" id="75829885"/>
<comment type="similarity">
    <text evidence="1">Belongs to the methyltransferase superfamily. LaeA methyltransferase family.</text>
</comment>
<dbReference type="EMBL" id="JAGIXG020000064">
    <property type="protein sequence ID" value="KAI6778605.1"/>
    <property type="molecule type" value="Genomic_DNA"/>
</dbReference>
<reference evidence="3" key="1">
    <citation type="journal article" date="2021" name="J Fungi (Basel)">
        <title>Genomic and Metabolomic Analyses of the Marine Fungus Emericellopsis cladophorae: Insights into Saltwater Adaptability Mechanisms and Its Biosynthetic Potential.</title>
        <authorList>
            <person name="Goncalves M.F.M."/>
            <person name="Hilario S."/>
            <person name="Van de Peer Y."/>
            <person name="Esteves A.C."/>
            <person name="Alves A."/>
        </authorList>
    </citation>
    <scope>NUCLEOTIDE SEQUENCE</scope>
    <source>
        <strain evidence="3">MUM 19.33</strain>
    </source>
</reference>
<dbReference type="PANTHER" id="PTHR43591:SF102">
    <property type="entry name" value="S-ADENOSYL-L-METHIONINE-DEPENDENT METHYLTRANSFERASE"/>
    <property type="match status" value="1"/>
</dbReference>
<accession>A0A9P9XWA2</accession>
<dbReference type="GO" id="GO:0008168">
    <property type="term" value="F:methyltransferase activity"/>
    <property type="evidence" value="ECO:0007669"/>
    <property type="project" value="TreeGrafter"/>
</dbReference>
<organism evidence="3 4">
    <name type="scientific">Emericellopsis cladophorae</name>
    <dbReference type="NCBI Taxonomy" id="2686198"/>
    <lineage>
        <taxon>Eukaryota</taxon>
        <taxon>Fungi</taxon>
        <taxon>Dikarya</taxon>
        <taxon>Ascomycota</taxon>
        <taxon>Pezizomycotina</taxon>
        <taxon>Sordariomycetes</taxon>
        <taxon>Hypocreomycetidae</taxon>
        <taxon>Hypocreales</taxon>
        <taxon>Bionectriaceae</taxon>
        <taxon>Emericellopsis</taxon>
    </lineage>
</organism>
<dbReference type="AlphaFoldDB" id="A0A9P9XWA2"/>
<keyword evidence="4" id="KW-1185">Reference proteome</keyword>
<comment type="caution">
    <text evidence="3">The sequence shown here is derived from an EMBL/GenBank/DDBJ whole genome shotgun (WGS) entry which is preliminary data.</text>
</comment>
<name>A0A9P9XWA2_9HYPO</name>
<dbReference type="RefSeq" id="XP_051359461.1">
    <property type="nucleotide sequence ID" value="XM_051509562.1"/>
</dbReference>
<feature type="region of interest" description="Disordered" evidence="2">
    <location>
        <begin position="1"/>
        <end position="35"/>
    </location>
</feature>
<evidence type="ECO:0000313" key="4">
    <source>
        <dbReference type="Proteomes" id="UP001055219"/>
    </source>
</evidence>
<reference evidence="3" key="2">
    <citation type="submission" date="2022-07" db="EMBL/GenBank/DDBJ databases">
        <authorList>
            <person name="Goncalves M.F.M."/>
            <person name="Hilario S."/>
            <person name="Van De Peer Y."/>
            <person name="Esteves A.C."/>
            <person name="Alves A."/>
        </authorList>
    </citation>
    <scope>NUCLEOTIDE SEQUENCE</scope>
    <source>
        <strain evidence="3">MUM 19.33</strain>
    </source>
</reference>
<protein>
    <submittedName>
        <fullName evidence="3">Uncharacterized protein</fullName>
    </submittedName>
</protein>
<dbReference type="Proteomes" id="UP001055219">
    <property type="component" value="Unassembled WGS sequence"/>
</dbReference>
<evidence type="ECO:0000256" key="1">
    <source>
        <dbReference type="ARBA" id="ARBA00038158"/>
    </source>
</evidence>
<dbReference type="InterPro" id="IPR029063">
    <property type="entry name" value="SAM-dependent_MTases_sf"/>
</dbReference>
<evidence type="ECO:0000256" key="2">
    <source>
        <dbReference type="SAM" id="MobiDB-lite"/>
    </source>
</evidence>
<evidence type="ECO:0000313" key="3">
    <source>
        <dbReference type="EMBL" id="KAI6778605.1"/>
    </source>
</evidence>
<dbReference type="Pfam" id="PF13489">
    <property type="entry name" value="Methyltransf_23"/>
    <property type="match status" value="1"/>
</dbReference>
<dbReference type="SUPFAM" id="SSF53335">
    <property type="entry name" value="S-adenosyl-L-methionine-dependent methyltransferases"/>
    <property type="match status" value="1"/>
</dbReference>
<dbReference type="Gene3D" id="3.40.50.150">
    <property type="entry name" value="Vaccinia Virus protein VP39"/>
    <property type="match status" value="1"/>
</dbReference>
<dbReference type="CDD" id="cd02440">
    <property type="entry name" value="AdoMet_MTases"/>
    <property type="match status" value="1"/>
</dbReference>
<gene>
    <name evidence="3" type="ORF">J7T54_003384</name>
</gene>
<dbReference type="PANTHER" id="PTHR43591">
    <property type="entry name" value="METHYLTRANSFERASE"/>
    <property type="match status" value="1"/>
</dbReference>
<feature type="compositionally biased region" description="Pro residues" evidence="2">
    <location>
        <begin position="22"/>
        <end position="32"/>
    </location>
</feature>
<dbReference type="OrthoDB" id="2013972at2759"/>